<organism evidence="1 2">
    <name type="scientific">Laccaria amethystina LaAM-08-1</name>
    <dbReference type="NCBI Taxonomy" id="1095629"/>
    <lineage>
        <taxon>Eukaryota</taxon>
        <taxon>Fungi</taxon>
        <taxon>Dikarya</taxon>
        <taxon>Basidiomycota</taxon>
        <taxon>Agaricomycotina</taxon>
        <taxon>Agaricomycetes</taxon>
        <taxon>Agaricomycetidae</taxon>
        <taxon>Agaricales</taxon>
        <taxon>Agaricineae</taxon>
        <taxon>Hydnangiaceae</taxon>
        <taxon>Laccaria</taxon>
    </lineage>
</organism>
<accession>A0A0C9X6L8</accession>
<dbReference type="AlphaFoldDB" id="A0A0C9X6L8"/>
<evidence type="ECO:0000313" key="1">
    <source>
        <dbReference type="EMBL" id="KIK00706.1"/>
    </source>
</evidence>
<reference evidence="2" key="2">
    <citation type="submission" date="2015-01" db="EMBL/GenBank/DDBJ databases">
        <title>Evolutionary Origins and Diversification of the Mycorrhizal Mutualists.</title>
        <authorList>
            <consortium name="DOE Joint Genome Institute"/>
            <consortium name="Mycorrhizal Genomics Consortium"/>
            <person name="Kohler A."/>
            <person name="Kuo A."/>
            <person name="Nagy L.G."/>
            <person name="Floudas D."/>
            <person name="Copeland A."/>
            <person name="Barry K.W."/>
            <person name="Cichocki N."/>
            <person name="Veneault-Fourrey C."/>
            <person name="LaButti K."/>
            <person name="Lindquist E.A."/>
            <person name="Lipzen A."/>
            <person name="Lundell T."/>
            <person name="Morin E."/>
            <person name="Murat C."/>
            <person name="Riley R."/>
            <person name="Ohm R."/>
            <person name="Sun H."/>
            <person name="Tunlid A."/>
            <person name="Henrissat B."/>
            <person name="Grigoriev I.V."/>
            <person name="Hibbett D.S."/>
            <person name="Martin F."/>
        </authorList>
    </citation>
    <scope>NUCLEOTIDE SEQUENCE [LARGE SCALE GENOMIC DNA]</scope>
    <source>
        <strain evidence="2">LaAM-08-1</strain>
    </source>
</reference>
<name>A0A0C9X6L8_9AGAR</name>
<dbReference type="EMBL" id="KN838620">
    <property type="protein sequence ID" value="KIK00706.1"/>
    <property type="molecule type" value="Genomic_DNA"/>
</dbReference>
<dbReference type="Proteomes" id="UP000054477">
    <property type="component" value="Unassembled WGS sequence"/>
</dbReference>
<proteinExistence type="predicted"/>
<keyword evidence="2" id="KW-1185">Reference proteome</keyword>
<dbReference type="HOGENOM" id="CLU_2498224_0_0_1"/>
<sequence>MSAISLKLSLDLGTATLGKGILGINNKNPDLSWQTTMWERRAFAKRSDEGGRVASSMWRVLFRILEIGDYVALTPQSGFLSAILFS</sequence>
<gene>
    <name evidence="1" type="ORF">K443DRAFT_7466</name>
</gene>
<protein>
    <submittedName>
        <fullName evidence="1">Uncharacterized protein</fullName>
    </submittedName>
</protein>
<evidence type="ECO:0000313" key="2">
    <source>
        <dbReference type="Proteomes" id="UP000054477"/>
    </source>
</evidence>
<reference evidence="1 2" key="1">
    <citation type="submission" date="2014-04" db="EMBL/GenBank/DDBJ databases">
        <authorList>
            <consortium name="DOE Joint Genome Institute"/>
            <person name="Kuo A."/>
            <person name="Kohler A."/>
            <person name="Nagy L.G."/>
            <person name="Floudas D."/>
            <person name="Copeland A."/>
            <person name="Barry K.W."/>
            <person name="Cichocki N."/>
            <person name="Veneault-Fourrey C."/>
            <person name="LaButti K."/>
            <person name="Lindquist E.A."/>
            <person name="Lipzen A."/>
            <person name="Lundell T."/>
            <person name="Morin E."/>
            <person name="Murat C."/>
            <person name="Sun H."/>
            <person name="Tunlid A."/>
            <person name="Henrissat B."/>
            <person name="Grigoriev I.V."/>
            <person name="Hibbett D.S."/>
            <person name="Martin F."/>
            <person name="Nordberg H.P."/>
            <person name="Cantor M.N."/>
            <person name="Hua S.X."/>
        </authorList>
    </citation>
    <scope>NUCLEOTIDE SEQUENCE [LARGE SCALE GENOMIC DNA]</scope>
    <source>
        <strain evidence="1 2">LaAM-08-1</strain>
    </source>
</reference>